<keyword evidence="3" id="KW-1185">Reference proteome</keyword>
<organism evidence="2 3">
    <name type="scientific">Dyella lutea</name>
    <dbReference type="NCBI Taxonomy" id="2950441"/>
    <lineage>
        <taxon>Bacteria</taxon>
        <taxon>Pseudomonadati</taxon>
        <taxon>Pseudomonadota</taxon>
        <taxon>Gammaproteobacteria</taxon>
        <taxon>Lysobacterales</taxon>
        <taxon>Rhodanobacteraceae</taxon>
        <taxon>Dyella</taxon>
    </lineage>
</organism>
<reference evidence="2 3" key="1">
    <citation type="submission" date="2022-06" db="EMBL/GenBank/DDBJ databases">
        <title>Dyella sp. Sa strain:Sa Genome sequencing.</title>
        <authorList>
            <person name="Park S."/>
        </authorList>
    </citation>
    <scope>NUCLEOTIDE SEQUENCE [LARGE SCALE GENOMIC DNA]</scope>
    <source>
        <strain evidence="2 3">Sa</strain>
    </source>
</reference>
<evidence type="ECO:0000313" key="3">
    <source>
        <dbReference type="Proteomes" id="UP001204615"/>
    </source>
</evidence>
<sequence>MVGIDVAKASFDVAVPLDRPGKYRTKGKLPNTPAGFAELLAWLRQHAP</sequence>
<feature type="domain" description="Transposase IS110-like N-terminal" evidence="1">
    <location>
        <begin position="2"/>
        <end position="46"/>
    </location>
</feature>
<evidence type="ECO:0000313" key="2">
    <source>
        <dbReference type="EMBL" id="MCP1372437.1"/>
    </source>
</evidence>
<dbReference type="Proteomes" id="UP001204615">
    <property type="component" value="Unassembled WGS sequence"/>
</dbReference>
<feature type="non-terminal residue" evidence="2">
    <location>
        <position position="48"/>
    </location>
</feature>
<dbReference type="EMBL" id="JAMZEK010000001">
    <property type="protein sequence ID" value="MCP1372437.1"/>
    <property type="molecule type" value="Genomic_DNA"/>
</dbReference>
<proteinExistence type="predicted"/>
<gene>
    <name evidence="2" type="ORF">NC595_00005</name>
</gene>
<dbReference type="InterPro" id="IPR002525">
    <property type="entry name" value="Transp_IS110-like_N"/>
</dbReference>
<dbReference type="Pfam" id="PF01548">
    <property type="entry name" value="DEDD_Tnp_IS110"/>
    <property type="match status" value="1"/>
</dbReference>
<evidence type="ECO:0000259" key="1">
    <source>
        <dbReference type="Pfam" id="PF01548"/>
    </source>
</evidence>
<protein>
    <submittedName>
        <fullName evidence="2">IS110 family transposase</fullName>
    </submittedName>
</protein>
<name>A0ABT1F810_9GAMM</name>
<accession>A0ABT1F810</accession>
<comment type="caution">
    <text evidence="2">The sequence shown here is derived from an EMBL/GenBank/DDBJ whole genome shotgun (WGS) entry which is preliminary data.</text>
</comment>